<dbReference type="Pfam" id="PF17675">
    <property type="entry name" value="APG6_N"/>
    <property type="match status" value="1"/>
</dbReference>
<dbReference type="InterPro" id="IPR038274">
    <property type="entry name" value="Atg6/Beclin_C_sf"/>
</dbReference>
<dbReference type="PANTHER" id="PTHR12768:SF4">
    <property type="entry name" value="BECLIN-1"/>
    <property type="match status" value="1"/>
</dbReference>
<name>W7HMK4_9PEZI</name>
<dbReference type="PANTHER" id="PTHR12768">
    <property type="entry name" value="BECLIN 1"/>
    <property type="match status" value="1"/>
</dbReference>
<dbReference type="InterPro" id="IPR007243">
    <property type="entry name" value="Atg6/Beclin"/>
</dbReference>
<comment type="similarity">
    <text evidence="1">Belongs to the beclin family.</text>
</comment>
<dbReference type="Pfam" id="PF04111">
    <property type="entry name" value="APG6"/>
    <property type="match status" value="1"/>
</dbReference>
<evidence type="ECO:0000259" key="4">
    <source>
        <dbReference type="Pfam" id="PF04111"/>
    </source>
</evidence>
<dbReference type="InterPro" id="IPR040455">
    <property type="entry name" value="Atg6_BARA"/>
</dbReference>
<dbReference type="InterPro" id="IPR041691">
    <property type="entry name" value="Atg6/beclin_CC"/>
</dbReference>
<dbReference type="HOGENOM" id="CLU_024219_3_1_1"/>
<dbReference type="GO" id="GO:0034272">
    <property type="term" value="C:phosphatidylinositol 3-kinase complex, class III, type II"/>
    <property type="evidence" value="ECO:0007669"/>
    <property type="project" value="TreeGrafter"/>
</dbReference>
<evidence type="ECO:0000256" key="1">
    <source>
        <dbReference type="ARBA" id="ARBA00005965"/>
    </source>
</evidence>
<evidence type="ECO:0000259" key="5">
    <source>
        <dbReference type="Pfam" id="PF17675"/>
    </source>
</evidence>
<dbReference type="GO" id="GO:0000045">
    <property type="term" value="P:autophagosome assembly"/>
    <property type="evidence" value="ECO:0007669"/>
    <property type="project" value="TreeGrafter"/>
</dbReference>
<feature type="domain" description="Atg6 BARA" evidence="4">
    <location>
        <begin position="301"/>
        <end position="497"/>
    </location>
</feature>
<sequence>MADMFCQQCRTPLKLHGSLQNLNSASVNLLHGSSATSQQNSKQTAFEPRAHSSASPTHGSLRRNLYEQSSKNDAHPVVKRSVPNAPKSSSPLTGMPANMAESFVMLSDSVILRTPQPVTGETAIQNGGLPTPAAGVGAGAITPEDSLSHKMQTSRRLFDVLTARSDIDYPICAECTELLVEGLQRRLGEATRSRDGYQQFLKKLQAEVPTEEQASMVEEQLAKARHEKAAALEELEELEREKAQIEAEIAEAEAESKRLEEEEEEFWQERNAFAQQLEEFQNERDSVNLRFDHDAKQLERLHRTNVYNDTFCIGHDGFFGTINGLRLGKLPSQPVEWTEINAAWGQALLLLHTVADKLGFVFEGYRLKPMGSTSKIEKLEARQTDGVSRIVAITAATNKNEVRTTTLELFSSGTIPMGHLFAHRKFDGAMVAFLDCIRQLGEYVARADATAVLPYTIVKDKIGDVSIRLTFNQDEPWTKACKYTLTCAKFLLAYASNQGLARRLQAQQQLQAVQQQQPQQQPHSR</sequence>
<accession>W7HMK4</accession>
<dbReference type="FunFam" id="1.10.418.40:FF:000005">
    <property type="entry name" value="Autophagy protein Apg6, putative"/>
    <property type="match status" value="1"/>
</dbReference>
<feature type="compositionally biased region" description="Polar residues" evidence="3">
    <location>
        <begin position="33"/>
        <end position="44"/>
    </location>
</feature>
<reference evidence="6 7" key="1">
    <citation type="submission" date="2013-05" db="EMBL/GenBank/DDBJ databases">
        <title>Drechslerella stenobrocha genome reveals carnivorous origination and mechanical trapping mechanism of predatory fungi.</title>
        <authorList>
            <person name="Liu X."/>
            <person name="Zhang W."/>
            <person name="Liu K."/>
        </authorList>
    </citation>
    <scope>NUCLEOTIDE SEQUENCE [LARGE SCALE GENOMIC DNA]</scope>
    <source>
        <strain evidence="6 7">248</strain>
    </source>
</reference>
<evidence type="ECO:0000313" key="7">
    <source>
        <dbReference type="Proteomes" id="UP000024837"/>
    </source>
</evidence>
<protein>
    <submittedName>
        <fullName evidence="6">Uncharacterized protein</fullName>
    </submittedName>
</protein>
<evidence type="ECO:0000256" key="2">
    <source>
        <dbReference type="SAM" id="Coils"/>
    </source>
</evidence>
<keyword evidence="2" id="KW-0175">Coiled coil</keyword>
<dbReference type="GO" id="GO:0000407">
    <property type="term" value="C:phagophore assembly site"/>
    <property type="evidence" value="ECO:0007669"/>
    <property type="project" value="TreeGrafter"/>
</dbReference>
<dbReference type="EMBL" id="KI966429">
    <property type="protein sequence ID" value="EWC45226.1"/>
    <property type="molecule type" value="Genomic_DNA"/>
</dbReference>
<dbReference type="GO" id="GO:0030674">
    <property type="term" value="F:protein-macromolecule adaptor activity"/>
    <property type="evidence" value="ECO:0007669"/>
    <property type="project" value="TreeGrafter"/>
</dbReference>
<evidence type="ECO:0000256" key="3">
    <source>
        <dbReference type="SAM" id="MobiDB-lite"/>
    </source>
</evidence>
<evidence type="ECO:0000313" key="6">
    <source>
        <dbReference type="EMBL" id="EWC45226.1"/>
    </source>
</evidence>
<dbReference type="AlphaFoldDB" id="W7HMK4"/>
<dbReference type="Gene3D" id="6.10.250.3110">
    <property type="match status" value="1"/>
</dbReference>
<organism evidence="6 7">
    <name type="scientific">Drechslerella stenobrocha 248</name>
    <dbReference type="NCBI Taxonomy" id="1043628"/>
    <lineage>
        <taxon>Eukaryota</taxon>
        <taxon>Fungi</taxon>
        <taxon>Dikarya</taxon>
        <taxon>Ascomycota</taxon>
        <taxon>Pezizomycotina</taxon>
        <taxon>Orbiliomycetes</taxon>
        <taxon>Orbiliales</taxon>
        <taxon>Orbiliaceae</taxon>
        <taxon>Drechslerella</taxon>
    </lineage>
</organism>
<feature type="coiled-coil region" evidence="2">
    <location>
        <begin position="214"/>
        <end position="290"/>
    </location>
</feature>
<feature type="region of interest" description="Disordered" evidence="3">
    <location>
        <begin position="33"/>
        <end position="94"/>
    </location>
</feature>
<dbReference type="GO" id="GO:0043548">
    <property type="term" value="F:phosphatidylinositol 3-kinase binding"/>
    <property type="evidence" value="ECO:0007669"/>
    <property type="project" value="TreeGrafter"/>
</dbReference>
<dbReference type="GO" id="GO:0034271">
    <property type="term" value="C:phosphatidylinositol 3-kinase complex, class III, type I"/>
    <property type="evidence" value="ECO:0007669"/>
    <property type="project" value="TreeGrafter"/>
</dbReference>
<keyword evidence="7" id="KW-1185">Reference proteome</keyword>
<dbReference type="GO" id="GO:0045324">
    <property type="term" value="P:late endosome to vacuole transport"/>
    <property type="evidence" value="ECO:0007669"/>
    <property type="project" value="TreeGrafter"/>
</dbReference>
<dbReference type="GO" id="GO:0000423">
    <property type="term" value="P:mitophagy"/>
    <property type="evidence" value="ECO:0007669"/>
    <property type="project" value="TreeGrafter"/>
</dbReference>
<proteinExistence type="inferred from homology"/>
<dbReference type="Proteomes" id="UP000024837">
    <property type="component" value="Unassembled WGS sequence"/>
</dbReference>
<dbReference type="OrthoDB" id="20368at2759"/>
<dbReference type="GO" id="GO:0006995">
    <property type="term" value="P:cellular response to nitrogen starvation"/>
    <property type="evidence" value="ECO:0007669"/>
    <property type="project" value="TreeGrafter"/>
</dbReference>
<feature type="domain" description="Atg6/beclin coiled-coil" evidence="5">
    <location>
        <begin position="170"/>
        <end position="298"/>
    </location>
</feature>
<gene>
    <name evidence="6" type="ORF">DRE_05953</name>
</gene>
<dbReference type="Gene3D" id="1.10.418.40">
    <property type="entry name" value="Autophagy protein 6/Beclin 1"/>
    <property type="match status" value="1"/>
</dbReference>